<comment type="similarity">
    <text evidence="5">Belongs to the glutamate--cysteine ligase type 2 family. EgtA subfamily.</text>
</comment>
<dbReference type="Proteomes" id="UP000253792">
    <property type="component" value="Unassembled WGS sequence"/>
</dbReference>
<evidence type="ECO:0000313" key="7">
    <source>
        <dbReference type="EMBL" id="RDB54580.1"/>
    </source>
</evidence>
<evidence type="ECO:0000256" key="5">
    <source>
        <dbReference type="PIRNR" id="PIRNR017901"/>
    </source>
</evidence>
<dbReference type="GO" id="GO:0004357">
    <property type="term" value="F:glutamate-cysteine ligase activity"/>
    <property type="evidence" value="ECO:0007669"/>
    <property type="project" value="UniProtKB-UniRule"/>
</dbReference>
<dbReference type="InterPro" id="IPR035434">
    <property type="entry name" value="GCL_bact_plant"/>
</dbReference>
<accession>A0A369L4X1</accession>
<comment type="catalytic activity">
    <reaction evidence="4 5">
        <text>L-cysteine + L-glutamate + ATP = gamma-L-glutamyl-L-cysteine + ADP + phosphate + H(+)</text>
        <dbReference type="Rhea" id="RHEA:13285"/>
        <dbReference type="ChEBI" id="CHEBI:15378"/>
        <dbReference type="ChEBI" id="CHEBI:29985"/>
        <dbReference type="ChEBI" id="CHEBI:30616"/>
        <dbReference type="ChEBI" id="CHEBI:35235"/>
        <dbReference type="ChEBI" id="CHEBI:43474"/>
        <dbReference type="ChEBI" id="CHEBI:58173"/>
        <dbReference type="ChEBI" id="CHEBI:456216"/>
        <dbReference type="EC" id="6.3.2.2"/>
    </reaction>
</comment>
<protein>
    <recommendedName>
        <fullName evidence="5">Glutamate--cysteine ligase</fullName>
        <ecNumber evidence="5">6.3.2.2</ecNumber>
    </recommendedName>
</protein>
<dbReference type="Gene3D" id="3.30.590.20">
    <property type="match status" value="1"/>
</dbReference>
<keyword evidence="3 5" id="KW-0067">ATP-binding</keyword>
<comment type="function">
    <text evidence="5">Catalyzes the synthesis of gamma-glutamylcysteine (gamma-GC).</text>
</comment>
<keyword evidence="2 5" id="KW-0547">Nucleotide-binding</keyword>
<dbReference type="Pfam" id="PF04107">
    <property type="entry name" value="GCS2"/>
    <property type="match status" value="1"/>
</dbReference>
<evidence type="ECO:0000313" key="8">
    <source>
        <dbReference type="Proteomes" id="UP000253792"/>
    </source>
</evidence>
<comment type="caution">
    <text evidence="7">The sequence shown here is derived from an EMBL/GenBank/DDBJ whole genome shotgun (WGS) entry which is preliminary data.</text>
</comment>
<keyword evidence="1 5" id="KW-0436">Ligase</keyword>
<sequence>MNIPAPENHTDVASGDASQPARKRNIEALTAFFRSGIKPAESHEKLGIELEQTVVRADGSPVSYSEENGIAHLLEQLRESYPQATVDEEGDLLGVARPGEAITIEPAAQIELSAGPFDDLKKAQETFTAYRKTLDDLLAPKGMHVVAQGYHPTATARSLDLIPKRRYAFMNRYLSAKDIYGPCMMRGSASTQISIDYTSEQDCLRKMRIAYALTPILSLICDNSPVFEGKPRSHKLMRTDIWRHTDGDRCGLVPGALSIGFTFEDYAEYVLDTPAIVAPDENEGWRYCEQTFGQLYADKPMTRKQVEHAVSMQFPDVRLKTYLEIRPADSMPVPYVIAYAALIKGLFYNEGNLQQLEALFANVDADAFERSKDALMEHGYNAHVYGAPVADLCDRVIGLAENGLNPDDRALLVPLSRLVAQRVTLADLAERESKEA</sequence>
<dbReference type="EMBL" id="PPTP01000008">
    <property type="protein sequence ID" value="RDB54580.1"/>
    <property type="molecule type" value="Genomic_DNA"/>
</dbReference>
<evidence type="ECO:0000256" key="3">
    <source>
        <dbReference type="ARBA" id="ARBA00022840"/>
    </source>
</evidence>
<dbReference type="SUPFAM" id="SSF55931">
    <property type="entry name" value="Glutamine synthetase/guanido kinase"/>
    <property type="match status" value="1"/>
</dbReference>
<dbReference type="AlphaFoldDB" id="A0A369L4X1"/>
<dbReference type="InterPro" id="IPR006336">
    <property type="entry name" value="GCS2"/>
</dbReference>
<gene>
    <name evidence="7" type="ORF">C1880_08435</name>
</gene>
<evidence type="ECO:0000256" key="6">
    <source>
        <dbReference type="SAM" id="MobiDB-lite"/>
    </source>
</evidence>
<feature type="region of interest" description="Disordered" evidence="6">
    <location>
        <begin position="1"/>
        <end position="21"/>
    </location>
</feature>
<keyword evidence="8" id="KW-1185">Reference proteome</keyword>
<dbReference type="PANTHER" id="PTHR34378">
    <property type="entry name" value="GLUTAMATE--CYSTEINE LIGASE, CHLOROPLASTIC"/>
    <property type="match status" value="1"/>
</dbReference>
<dbReference type="InterPro" id="IPR014746">
    <property type="entry name" value="Gln_synth/guanido_kin_cat_dom"/>
</dbReference>
<dbReference type="RefSeq" id="WP_114621107.1">
    <property type="nucleotide sequence ID" value="NZ_CAUDTN010000013.1"/>
</dbReference>
<proteinExistence type="inferred from homology"/>
<reference evidence="7 8" key="1">
    <citation type="journal article" date="2018" name="Elife">
        <title>Discovery and characterization of a prevalent human gut bacterial enzyme sufficient for the inactivation of a family of plant toxins.</title>
        <authorList>
            <person name="Koppel N."/>
            <person name="Bisanz J.E."/>
            <person name="Pandelia M.E."/>
            <person name="Turnbaugh P.J."/>
            <person name="Balskus E.P."/>
        </authorList>
    </citation>
    <scope>NUCLEOTIDE SEQUENCE [LARGE SCALE GENOMIC DNA]</scope>
    <source>
        <strain evidence="8">anaerobia AP69FAA</strain>
    </source>
</reference>
<dbReference type="PANTHER" id="PTHR34378:SF1">
    <property type="entry name" value="GLUTAMATE--CYSTEINE LIGASE, CHLOROPLASTIC"/>
    <property type="match status" value="1"/>
</dbReference>
<organism evidence="7 8">
    <name type="scientific">Senegalimassilia anaerobia</name>
    <dbReference type="NCBI Taxonomy" id="1473216"/>
    <lineage>
        <taxon>Bacteria</taxon>
        <taxon>Bacillati</taxon>
        <taxon>Actinomycetota</taxon>
        <taxon>Coriobacteriia</taxon>
        <taxon>Coriobacteriales</taxon>
        <taxon>Coriobacteriaceae</taxon>
        <taxon>Senegalimassilia</taxon>
    </lineage>
</organism>
<name>A0A369L4X1_9ACTN</name>
<dbReference type="PIRSF" id="PIRSF017901">
    <property type="entry name" value="GCL"/>
    <property type="match status" value="1"/>
</dbReference>
<evidence type="ECO:0000256" key="1">
    <source>
        <dbReference type="ARBA" id="ARBA00022598"/>
    </source>
</evidence>
<dbReference type="STRING" id="1034345.GCA_000236865_01874"/>
<dbReference type="GO" id="GO:0006750">
    <property type="term" value="P:glutathione biosynthetic process"/>
    <property type="evidence" value="ECO:0007669"/>
    <property type="project" value="UniProtKB-UniRule"/>
</dbReference>
<evidence type="ECO:0000256" key="2">
    <source>
        <dbReference type="ARBA" id="ARBA00022741"/>
    </source>
</evidence>
<dbReference type="OrthoDB" id="9813383at2"/>
<evidence type="ECO:0000256" key="4">
    <source>
        <dbReference type="ARBA" id="ARBA00048819"/>
    </source>
</evidence>
<dbReference type="EC" id="6.3.2.2" evidence="5"/>
<dbReference type="GO" id="GO:0005524">
    <property type="term" value="F:ATP binding"/>
    <property type="evidence" value="ECO:0007669"/>
    <property type="project" value="UniProtKB-UniRule"/>
</dbReference>